<proteinExistence type="predicted"/>
<name>A0ABR3LZ73_9TELE</name>
<accession>A0ABR3LZ73</accession>
<evidence type="ECO:0000256" key="1">
    <source>
        <dbReference type="SAM" id="MobiDB-lite"/>
    </source>
</evidence>
<evidence type="ECO:0000313" key="2">
    <source>
        <dbReference type="EMBL" id="KAL1257605.1"/>
    </source>
</evidence>
<protein>
    <submittedName>
        <fullName evidence="2">Uncharacterized protein</fullName>
    </submittedName>
</protein>
<sequence>MWIFALREVREMRFEQDPSPERDTPPSSLHTPSVTVRGKHRCLPVSSYQGLLLDMSFVTVTRMEGNIRDFTKKPFYSRK</sequence>
<gene>
    <name evidence="2" type="ORF">QQF64_010849</name>
</gene>
<organism evidence="2 3">
    <name type="scientific">Cirrhinus molitorella</name>
    <name type="common">mud carp</name>
    <dbReference type="NCBI Taxonomy" id="172907"/>
    <lineage>
        <taxon>Eukaryota</taxon>
        <taxon>Metazoa</taxon>
        <taxon>Chordata</taxon>
        <taxon>Craniata</taxon>
        <taxon>Vertebrata</taxon>
        <taxon>Euteleostomi</taxon>
        <taxon>Actinopterygii</taxon>
        <taxon>Neopterygii</taxon>
        <taxon>Teleostei</taxon>
        <taxon>Ostariophysi</taxon>
        <taxon>Cypriniformes</taxon>
        <taxon>Cyprinidae</taxon>
        <taxon>Labeoninae</taxon>
        <taxon>Labeonini</taxon>
        <taxon>Cirrhinus</taxon>
    </lineage>
</organism>
<dbReference type="EMBL" id="JAYMGO010000017">
    <property type="protein sequence ID" value="KAL1257605.1"/>
    <property type="molecule type" value="Genomic_DNA"/>
</dbReference>
<reference evidence="2 3" key="1">
    <citation type="submission" date="2023-09" db="EMBL/GenBank/DDBJ databases">
        <authorList>
            <person name="Wang M."/>
        </authorList>
    </citation>
    <scope>NUCLEOTIDE SEQUENCE [LARGE SCALE GENOMIC DNA]</scope>
    <source>
        <strain evidence="2">GT-2023</strain>
        <tissue evidence="2">Liver</tissue>
    </source>
</reference>
<feature type="compositionally biased region" description="Basic and acidic residues" evidence="1">
    <location>
        <begin position="14"/>
        <end position="24"/>
    </location>
</feature>
<evidence type="ECO:0000313" key="3">
    <source>
        <dbReference type="Proteomes" id="UP001558613"/>
    </source>
</evidence>
<feature type="region of interest" description="Disordered" evidence="1">
    <location>
        <begin position="14"/>
        <end position="35"/>
    </location>
</feature>
<dbReference type="Proteomes" id="UP001558613">
    <property type="component" value="Unassembled WGS sequence"/>
</dbReference>
<keyword evidence="3" id="KW-1185">Reference proteome</keyword>
<feature type="compositionally biased region" description="Polar residues" evidence="1">
    <location>
        <begin position="25"/>
        <end position="34"/>
    </location>
</feature>
<comment type="caution">
    <text evidence="2">The sequence shown here is derived from an EMBL/GenBank/DDBJ whole genome shotgun (WGS) entry which is preliminary data.</text>
</comment>